<dbReference type="GO" id="GO:0003677">
    <property type="term" value="F:DNA binding"/>
    <property type="evidence" value="ECO:0007669"/>
    <property type="project" value="InterPro"/>
</dbReference>
<feature type="domain" description="Integrase catalytic" evidence="2">
    <location>
        <begin position="130"/>
        <end position="315"/>
    </location>
</feature>
<accession>A0A4R1R703</accession>
<dbReference type="AlphaFoldDB" id="A0A4R1R703"/>
<dbReference type="GO" id="GO:0015074">
    <property type="term" value="P:DNA integration"/>
    <property type="evidence" value="ECO:0007669"/>
    <property type="project" value="InterPro"/>
</dbReference>
<dbReference type="GO" id="GO:0006355">
    <property type="term" value="P:regulation of DNA-templated transcription"/>
    <property type="evidence" value="ECO:0007669"/>
    <property type="project" value="InterPro"/>
</dbReference>
<dbReference type="InterPro" id="IPR036388">
    <property type="entry name" value="WH-like_DNA-bd_sf"/>
</dbReference>
<dbReference type="RefSeq" id="WP_242868464.1">
    <property type="nucleotide sequence ID" value="NZ_CABKVM010000019.1"/>
</dbReference>
<dbReference type="InterPro" id="IPR012318">
    <property type="entry name" value="HTH_CRP"/>
</dbReference>
<feature type="domain" description="HTH IS408-type" evidence="1">
    <location>
        <begin position="4"/>
        <end position="82"/>
    </location>
</feature>
<evidence type="ECO:0000313" key="4">
    <source>
        <dbReference type="Proteomes" id="UP000295184"/>
    </source>
</evidence>
<dbReference type="Gene3D" id="3.30.420.10">
    <property type="entry name" value="Ribonuclease H-like superfamily/Ribonuclease H"/>
    <property type="match status" value="1"/>
</dbReference>
<sequence>MVNHKEILRLKRLGLTHQEIADAVGCGRNTVTRTLARAREQQLGWQQAQSMSQQEVSQWLFPTESKGPVYKMPDYEWVHREMQKSGVTLSLLWVEYCEQCRQNGELPYKSTQFNKYYADYVHKTKATMHLEHKPGETMQVDWAGQTVALVDTDSGERLETYLFVAVLPYSGYAYTEAFLGMKQESWITGHVNAYRYFGGVTRILTPDNLKTGIVKNSRTETVLNKSYQEMAEHYGTAILPARPRSPKDKAFVEGSVGVVSTWILAALRNRQFLSLVELNQAIREKLETFNHKPFQKREGSRASCFAEEQLFLQPLPAAPFELAVWKVATVQYNYHISVERMNYSVPYECKNRHPSPICTRFEHHFHALKPHLHRRSFSDTLPENQRHLIALKRHPLWHMQKLCQLSQPAELRSTFFRNRNAVLCQDVLQLSNPLALSLEFFLSCVKVFHRLTLHLVVAGPFQF</sequence>
<evidence type="ECO:0000313" key="3">
    <source>
        <dbReference type="EMBL" id="TCL61376.1"/>
    </source>
</evidence>
<dbReference type="InterPro" id="IPR001584">
    <property type="entry name" value="Integrase_cat-core"/>
</dbReference>
<dbReference type="Proteomes" id="UP000295184">
    <property type="component" value="Unassembled WGS sequence"/>
</dbReference>
<dbReference type="Pfam" id="PF00325">
    <property type="entry name" value="Crp"/>
    <property type="match status" value="1"/>
</dbReference>
<dbReference type="SUPFAM" id="SSF53098">
    <property type="entry name" value="Ribonuclease H-like"/>
    <property type="match status" value="1"/>
</dbReference>
<evidence type="ECO:0000259" key="1">
    <source>
        <dbReference type="PROSITE" id="PS50532"/>
    </source>
</evidence>
<protein>
    <submittedName>
        <fullName evidence="3">Transposase</fullName>
    </submittedName>
</protein>
<dbReference type="PROSITE" id="PS50994">
    <property type="entry name" value="INTEGRASE"/>
    <property type="match status" value="1"/>
</dbReference>
<evidence type="ECO:0000259" key="2">
    <source>
        <dbReference type="PROSITE" id="PS50994"/>
    </source>
</evidence>
<gene>
    <name evidence="3" type="ORF">EDD77_102115</name>
</gene>
<dbReference type="PANTHER" id="PTHR35004:SF8">
    <property type="entry name" value="TRANSPOSASE RV3428C-RELATED"/>
    <property type="match status" value="1"/>
</dbReference>
<dbReference type="InterPro" id="IPR036397">
    <property type="entry name" value="RNaseH_sf"/>
</dbReference>
<dbReference type="InterPro" id="IPR012337">
    <property type="entry name" value="RNaseH-like_sf"/>
</dbReference>
<dbReference type="PROSITE" id="PS50532">
    <property type="entry name" value="HTH_IS408"/>
    <property type="match status" value="1"/>
</dbReference>
<dbReference type="Gene3D" id="1.10.10.10">
    <property type="entry name" value="Winged helix-like DNA-binding domain superfamily/Winged helix DNA-binding domain"/>
    <property type="match status" value="1"/>
</dbReference>
<reference evidence="3 4" key="1">
    <citation type="submission" date="2019-03" db="EMBL/GenBank/DDBJ databases">
        <title>Genomic Encyclopedia of Type Strains, Phase IV (KMG-IV): sequencing the most valuable type-strain genomes for metagenomic binning, comparative biology and taxonomic classification.</title>
        <authorList>
            <person name="Goeker M."/>
        </authorList>
    </citation>
    <scope>NUCLEOTIDE SEQUENCE [LARGE SCALE GENOMIC DNA]</scope>
    <source>
        <strain evidence="3 4">DSM 100451</strain>
    </source>
</reference>
<dbReference type="PANTHER" id="PTHR35004">
    <property type="entry name" value="TRANSPOSASE RV3428C-RELATED"/>
    <property type="match status" value="1"/>
</dbReference>
<dbReference type="InterPro" id="IPR017895">
    <property type="entry name" value="HTH_IS408/IS1162_type"/>
</dbReference>
<proteinExistence type="predicted"/>
<comment type="caution">
    <text evidence="3">The sequence shown here is derived from an EMBL/GenBank/DDBJ whole genome shotgun (WGS) entry which is preliminary data.</text>
</comment>
<name>A0A4R1R703_9FIRM</name>
<dbReference type="NCBIfam" id="NF033546">
    <property type="entry name" value="transpos_IS21"/>
    <property type="match status" value="1"/>
</dbReference>
<dbReference type="Pfam" id="PF00665">
    <property type="entry name" value="rve"/>
    <property type="match status" value="1"/>
</dbReference>
<dbReference type="EMBL" id="SLUM01000002">
    <property type="protein sequence ID" value="TCL61376.1"/>
    <property type="molecule type" value="Genomic_DNA"/>
</dbReference>
<organism evidence="3 4">
    <name type="scientific">Allofournierella massiliensis</name>
    <dbReference type="NCBI Taxonomy" id="1650663"/>
    <lineage>
        <taxon>Bacteria</taxon>
        <taxon>Bacillati</taxon>
        <taxon>Bacillota</taxon>
        <taxon>Clostridia</taxon>
        <taxon>Eubacteriales</taxon>
        <taxon>Oscillospiraceae</taxon>
        <taxon>Allofournierella</taxon>
    </lineage>
</organism>